<evidence type="ECO:0000256" key="6">
    <source>
        <dbReference type="ARBA" id="ARBA00023136"/>
    </source>
</evidence>
<dbReference type="Proteomes" id="UP000315677">
    <property type="component" value="Unassembled WGS sequence"/>
</dbReference>
<evidence type="ECO:0000313" key="10">
    <source>
        <dbReference type="Proteomes" id="UP000315677"/>
    </source>
</evidence>
<feature type="transmembrane region" description="Helical" evidence="7">
    <location>
        <begin position="88"/>
        <end position="113"/>
    </location>
</feature>
<evidence type="ECO:0000256" key="2">
    <source>
        <dbReference type="ARBA" id="ARBA00022448"/>
    </source>
</evidence>
<feature type="transmembrane region" description="Helical" evidence="7">
    <location>
        <begin position="220"/>
        <end position="239"/>
    </location>
</feature>
<feature type="domain" description="ABC transmembrane type-1" evidence="8">
    <location>
        <begin position="85"/>
        <end position="293"/>
    </location>
</feature>
<sequence>MAPVAAPGDAGRSRRRRADRIAYTFLAPFLVLFVVFAVLPILLAVYSSLFSVRRSGLGLDGGTLHFVGLENYAVALTSPELIGGVLRMVGFGLVQVPIMLAISLVLALVFDAGGSRRLHPVLRTVYLLPYAVPGVIGALAWGFLYTPQTSPLSGMVGLDFLGESTVLFSIGNVVTWAFVGINMTILFAALRGLPRDAYEAARLDGAGELRIAWSIKVPQLRAALTMTTVISIVGTLQLFTEPTILRNLTSAVSASYTPNMAIHSIAFGAQNPQLASATAILLALVAFVFSFGFLTLAQRRSAR</sequence>
<evidence type="ECO:0000256" key="5">
    <source>
        <dbReference type="ARBA" id="ARBA00022989"/>
    </source>
</evidence>
<reference evidence="9 10" key="1">
    <citation type="submission" date="2019-06" db="EMBL/GenBank/DDBJ databases">
        <title>Sequencing the genomes of 1000 actinobacteria strains.</title>
        <authorList>
            <person name="Klenk H.-P."/>
        </authorList>
    </citation>
    <scope>NUCLEOTIDE SEQUENCE [LARGE SCALE GENOMIC DNA]</scope>
    <source>
        <strain evidence="9 10">DSM 45301</strain>
    </source>
</reference>
<comment type="caution">
    <text evidence="9">The sequence shown here is derived from an EMBL/GenBank/DDBJ whole genome shotgun (WGS) entry which is preliminary data.</text>
</comment>
<evidence type="ECO:0000256" key="3">
    <source>
        <dbReference type="ARBA" id="ARBA00022475"/>
    </source>
</evidence>
<evidence type="ECO:0000256" key="1">
    <source>
        <dbReference type="ARBA" id="ARBA00004651"/>
    </source>
</evidence>
<keyword evidence="6 7" id="KW-0472">Membrane</keyword>
<protein>
    <submittedName>
        <fullName evidence="9">Carbohydrate ABC transporter membrane protein 1 (CUT1 family)</fullName>
    </submittedName>
</protein>
<proteinExistence type="inferred from homology"/>
<keyword evidence="10" id="KW-1185">Reference proteome</keyword>
<feature type="transmembrane region" description="Helical" evidence="7">
    <location>
        <begin position="125"/>
        <end position="146"/>
    </location>
</feature>
<dbReference type="InterPro" id="IPR035906">
    <property type="entry name" value="MetI-like_sf"/>
</dbReference>
<accession>A0A543DJA9</accession>
<dbReference type="Pfam" id="PF00528">
    <property type="entry name" value="BPD_transp_1"/>
    <property type="match status" value="1"/>
</dbReference>
<keyword evidence="2 7" id="KW-0813">Transport</keyword>
<dbReference type="PANTHER" id="PTHR43227:SF8">
    <property type="entry name" value="DIACETYLCHITOBIOSE UPTAKE SYSTEM PERMEASE PROTEIN DASB"/>
    <property type="match status" value="1"/>
</dbReference>
<dbReference type="GO" id="GO:0055085">
    <property type="term" value="P:transmembrane transport"/>
    <property type="evidence" value="ECO:0007669"/>
    <property type="project" value="InterPro"/>
</dbReference>
<dbReference type="AlphaFoldDB" id="A0A543DJA9"/>
<dbReference type="PANTHER" id="PTHR43227">
    <property type="entry name" value="BLL4140 PROTEIN"/>
    <property type="match status" value="1"/>
</dbReference>
<dbReference type="GO" id="GO:0005886">
    <property type="term" value="C:plasma membrane"/>
    <property type="evidence" value="ECO:0007669"/>
    <property type="project" value="UniProtKB-SubCell"/>
</dbReference>
<dbReference type="Gene3D" id="1.10.3720.10">
    <property type="entry name" value="MetI-like"/>
    <property type="match status" value="1"/>
</dbReference>
<feature type="transmembrane region" description="Helical" evidence="7">
    <location>
        <begin position="21"/>
        <end position="46"/>
    </location>
</feature>
<feature type="transmembrane region" description="Helical" evidence="7">
    <location>
        <begin position="166"/>
        <end position="190"/>
    </location>
</feature>
<keyword evidence="5 7" id="KW-1133">Transmembrane helix</keyword>
<keyword evidence="4 7" id="KW-0812">Transmembrane</keyword>
<name>A0A543DJA9_9PSEU</name>
<dbReference type="InterPro" id="IPR050809">
    <property type="entry name" value="UgpAE/MalFG_permease"/>
</dbReference>
<comment type="similarity">
    <text evidence="7">Belongs to the binding-protein-dependent transport system permease family.</text>
</comment>
<dbReference type="PROSITE" id="PS50928">
    <property type="entry name" value="ABC_TM1"/>
    <property type="match status" value="1"/>
</dbReference>
<evidence type="ECO:0000259" key="8">
    <source>
        <dbReference type="PROSITE" id="PS50928"/>
    </source>
</evidence>
<evidence type="ECO:0000256" key="4">
    <source>
        <dbReference type="ARBA" id="ARBA00022692"/>
    </source>
</evidence>
<gene>
    <name evidence="9" type="ORF">FB558_5183</name>
</gene>
<comment type="subcellular location">
    <subcellularLocation>
        <location evidence="1 7">Cell membrane</location>
        <topology evidence="1 7">Multi-pass membrane protein</topology>
    </subcellularLocation>
</comment>
<keyword evidence="3" id="KW-1003">Cell membrane</keyword>
<dbReference type="InterPro" id="IPR000515">
    <property type="entry name" value="MetI-like"/>
</dbReference>
<organism evidence="9 10">
    <name type="scientific">Pseudonocardia kunmingensis</name>
    <dbReference type="NCBI Taxonomy" id="630975"/>
    <lineage>
        <taxon>Bacteria</taxon>
        <taxon>Bacillati</taxon>
        <taxon>Actinomycetota</taxon>
        <taxon>Actinomycetes</taxon>
        <taxon>Pseudonocardiales</taxon>
        <taxon>Pseudonocardiaceae</taxon>
        <taxon>Pseudonocardia</taxon>
    </lineage>
</organism>
<feature type="transmembrane region" description="Helical" evidence="7">
    <location>
        <begin position="274"/>
        <end position="297"/>
    </location>
</feature>
<evidence type="ECO:0000313" key="9">
    <source>
        <dbReference type="EMBL" id="TQM09424.1"/>
    </source>
</evidence>
<evidence type="ECO:0000256" key="7">
    <source>
        <dbReference type="RuleBase" id="RU363032"/>
    </source>
</evidence>
<dbReference type="EMBL" id="VFPA01000003">
    <property type="protein sequence ID" value="TQM09424.1"/>
    <property type="molecule type" value="Genomic_DNA"/>
</dbReference>
<dbReference type="SUPFAM" id="SSF161098">
    <property type="entry name" value="MetI-like"/>
    <property type="match status" value="1"/>
</dbReference>